<dbReference type="Proteomes" id="UP000307217">
    <property type="component" value="Unassembled WGS sequence"/>
</dbReference>
<gene>
    <name evidence="8" type="ORF">CWC19_04505</name>
    <name evidence="9" type="ORF">CWC20_03100</name>
</gene>
<dbReference type="PANTHER" id="PTHR10869:SF246">
    <property type="entry name" value="TRANSMEMBRANE PROLYL 4-HYDROXYLASE"/>
    <property type="match status" value="1"/>
</dbReference>
<dbReference type="Pfam" id="PF13640">
    <property type="entry name" value="2OG-FeII_Oxy_3"/>
    <property type="match status" value="1"/>
</dbReference>
<dbReference type="GO" id="GO:0005506">
    <property type="term" value="F:iron ion binding"/>
    <property type="evidence" value="ECO:0007669"/>
    <property type="project" value="InterPro"/>
</dbReference>
<sequence>MNKSRIFELLEDKHNNISQPPSVLINEALNCIEFTGQWLCHAVSCSINIKEIAVVLVIAHRHDLPIYHKLSQLWPISAQLSSKEKDVFCNILNDFCPKLKSDECDEVASLWKSLVAQQSYECTLSGKVTTHVSKLNNDLSKQLVDYAQSKLEPAKVYSHEQSSERLSRVRDNDQFIADILSEDILIAILQRLMCMHNLAQLPFAEPPIFYRYRDGQQYKWHCDFIIPSTESVKQELMFFGQRIATTIINLTDQFEGGETKFKNWGISIPAKTGQLIQFFNFENGKPNPDSVHAGLPVCAGDKWVCTLWFRQRPYWLRRSIWPV</sequence>
<comment type="caution">
    <text evidence="8">The sequence shown here is derived from an EMBL/GenBank/DDBJ whole genome shotgun (WGS) entry which is preliminary data.</text>
</comment>
<evidence type="ECO:0000313" key="9">
    <source>
        <dbReference type="EMBL" id="TMO77593.1"/>
    </source>
</evidence>
<dbReference type="EMBL" id="PNBW01000019">
    <property type="protein sequence ID" value="TMO77593.1"/>
    <property type="molecule type" value="Genomic_DNA"/>
</dbReference>
<dbReference type="Proteomes" id="UP000307164">
    <property type="component" value="Unassembled WGS sequence"/>
</dbReference>
<dbReference type="GO" id="GO:0031418">
    <property type="term" value="F:L-ascorbic acid binding"/>
    <property type="evidence" value="ECO:0007669"/>
    <property type="project" value="UniProtKB-KW"/>
</dbReference>
<keyword evidence="6" id="KW-0408">Iron</keyword>
<dbReference type="EMBL" id="PNBX01000015">
    <property type="protein sequence ID" value="TMO69437.1"/>
    <property type="molecule type" value="Genomic_DNA"/>
</dbReference>
<dbReference type="InterPro" id="IPR044862">
    <property type="entry name" value="Pro_4_hyd_alph_FE2OG_OXY"/>
</dbReference>
<reference evidence="8 11" key="1">
    <citation type="submission" date="2018-01" db="EMBL/GenBank/DDBJ databases">
        <authorList>
            <person name="Paulsen S."/>
            <person name="Gram L.K."/>
        </authorList>
    </citation>
    <scope>NUCLEOTIDE SEQUENCE [LARGE SCALE GENOMIC DNA]</scope>
    <source>
        <strain evidence="8 11">S3790</strain>
        <strain evidence="9">S3895</strain>
    </source>
</reference>
<dbReference type="SMART" id="SM00702">
    <property type="entry name" value="P4Hc"/>
    <property type="match status" value="1"/>
</dbReference>
<keyword evidence="5" id="KW-0560">Oxidoreductase</keyword>
<dbReference type="Gene3D" id="2.60.120.620">
    <property type="entry name" value="q2cbj1_9rhob like domain"/>
    <property type="match status" value="1"/>
</dbReference>
<evidence type="ECO:0000256" key="4">
    <source>
        <dbReference type="ARBA" id="ARBA00022964"/>
    </source>
</evidence>
<evidence type="ECO:0000256" key="1">
    <source>
        <dbReference type="ARBA" id="ARBA00001961"/>
    </source>
</evidence>
<dbReference type="InterPro" id="IPR006620">
    <property type="entry name" value="Pro_4_hyd_alph"/>
</dbReference>
<dbReference type="InterPro" id="IPR005123">
    <property type="entry name" value="Oxoglu/Fe-dep_dioxygenase_dom"/>
</dbReference>
<evidence type="ECO:0000256" key="6">
    <source>
        <dbReference type="ARBA" id="ARBA00023004"/>
    </source>
</evidence>
<dbReference type="RefSeq" id="WP_138590389.1">
    <property type="nucleotide sequence ID" value="NZ_PNBW01000019.1"/>
</dbReference>
<evidence type="ECO:0000256" key="3">
    <source>
        <dbReference type="ARBA" id="ARBA00022896"/>
    </source>
</evidence>
<name>A0A5S3VC24_9GAMM</name>
<comment type="cofactor">
    <cofactor evidence="1">
        <name>L-ascorbate</name>
        <dbReference type="ChEBI" id="CHEBI:38290"/>
    </cofactor>
</comment>
<reference evidence="8" key="3">
    <citation type="submission" date="2019-09" db="EMBL/GenBank/DDBJ databases">
        <title>Co-occurence of chitin degradation, pigmentation and bioactivity in marine Pseudoalteromonas.</title>
        <authorList>
            <person name="Sonnenschein E.C."/>
            <person name="Bech P.K."/>
        </authorList>
    </citation>
    <scope>NUCLEOTIDE SEQUENCE</scope>
    <source>
        <strain evidence="8">S3790</strain>
        <strain evidence="9">S3895</strain>
    </source>
</reference>
<evidence type="ECO:0000313" key="11">
    <source>
        <dbReference type="Proteomes" id="UP000307217"/>
    </source>
</evidence>
<feature type="domain" description="Fe2OG dioxygenase" evidence="7">
    <location>
        <begin position="203"/>
        <end position="311"/>
    </location>
</feature>
<protein>
    <submittedName>
        <fullName evidence="8">2OG-Fe(II) oxygenase</fullName>
    </submittedName>
</protein>
<dbReference type="AlphaFoldDB" id="A0A5S3VC24"/>
<dbReference type="InterPro" id="IPR045054">
    <property type="entry name" value="P4HA-like"/>
</dbReference>
<dbReference type="GO" id="GO:0051213">
    <property type="term" value="F:dioxygenase activity"/>
    <property type="evidence" value="ECO:0007669"/>
    <property type="project" value="UniProtKB-KW"/>
</dbReference>
<evidence type="ECO:0000313" key="8">
    <source>
        <dbReference type="EMBL" id="TMO69437.1"/>
    </source>
</evidence>
<keyword evidence="3" id="KW-0847">Vitamin C</keyword>
<proteinExistence type="predicted"/>
<evidence type="ECO:0000313" key="10">
    <source>
        <dbReference type="Proteomes" id="UP000307164"/>
    </source>
</evidence>
<accession>A0A5S3VC24</accession>
<dbReference type="PROSITE" id="PS51471">
    <property type="entry name" value="FE2OG_OXY"/>
    <property type="match status" value="1"/>
</dbReference>
<organism evidence="8 11">
    <name type="scientific">Pseudoalteromonas aurantia</name>
    <dbReference type="NCBI Taxonomy" id="43654"/>
    <lineage>
        <taxon>Bacteria</taxon>
        <taxon>Pseudomonadati</taxon>
        <taxon>Pseudomonadota</taxon>
        <taxon>Gammaproteobacteria</taxon>
        <taxon>Alteromonadales</taxon>
        <taxon>Pseudoalteromonadaceae</taxon>
        <taxon>Pseudoalteromonas</taxon>
    </lineage>
</organism>
<dbReference type="OrthoDB" id="269774at2"/>
<reference evidence="10 11" key="2">
    <citation type="submission" date="2019-06" db="EMBL/GenBank/DDBJ databases">
        <title>Co-occurence of chitin degradation, pigmentation and bioactivity in marine Pseudoalteromonas.</title>
        <authorList>
            <person name="Sonnenschein E.C."/>
            <person name="Bech P.K."/>
        </authorList>
    </citation>
    <scope>NUCLEOTIDE SEQUENCE [LARGE SCALE GENOMIC DNA]</scope>
    <source>
        <strain evidence="11">S3790</strain>
        <strain evidence="10">S3895</strain>
    </source>
</reference>
<keyword evidence="10" id="KW-1185">Reference proteome</keyword>
<evidence type="ECO:0000256" key="2">
    <source>
        <dbReference type="ARBA" id="ARBA00022723"/>
    </source>
</evidence>
<evidence type="ECO:0000259" key="7">
    <source>
        <dbReference type="PROSITE" id="PS51471"/>
    </source>
</evidence>
<evidence type="ECO:0000256" key="5">
    <source>
        <dbReference type="ARBA" id="ARBA00023002"/>
    </source>
</evidence>
<dbReference type="PANTHER" id="PTHR10869">
    <property type="entry name" value="PROLYL 4-HYDROXYLASE ALPHA SUBUNIT"/>
    <property type="match status" value="1"/>
</dbReference>
<keyword evidence="4" id="KW-0223">Dioxygenase</keyword>
<dbReference type="GO" id="GO:0016705">
    <property type="term" value="F:oxidoreductase activity, acting on paired donors, with incorporation or reduction of molecular oxygen"/>
    <property type="evidence" value="ECO:0007669"/>
    <property type="project" value="InterPro"/>
</dbReference>
<keyword evidence="2" id="KW-0479">Metal-binding</keyword>